<sequence length="284" mass="32906">MKPVRIQTIANEIKKIYDKRHQGKFTIRFHMLVTVWTNVVYGQLANLEAFREWQEDIPRRLLYLLSPEEREKLREDALKTIPSSLYKPAYTYHIEDLNSLDTEHESSPTEEDSDTLTAADLIPMNAYDFTDAIMKISQNGLYEAHHPVNQNIRIVDARSRSEQLASHFTLYLPLEHAYGIDLQRGRSPTTSEVSDSVDEGKAKTTLLKNILKSGCDDTLFVGGKYDYLENVPEFKGWGVLMKNKDDKDPDLQLYPKLAQKIIDGRFDIQKVEEPYTWEKRHGKK</sequence>
<dbReference type="AlphaFoldDB" id="F0WWX5"/>
<reference evidence="1" key="1">
    <citation type="journal article" date="2011" name="PLoS Biol.">
        <title>Gene gain and loss during evolution of obligate parasitism in the white rust pathogen of Arabidopsis thaliana.</title>
        <authorList>
            <person name="Kemen E."/>
            <person name="Gardiner A."/>
            <person name="Schultz-Larsen T."/>
            <person name="Kemen A.C."/>
            <person name="Balmuth A.L."/>
            <person name="Robert-Seilaniantz A."/>
            <person name="Bailey K."/>
            <person name="Holub E."/>
            <person name="Studholme D.J."/>
            <person name="Maclean D."/>
            <person name="Jones J.D."/>
        </authorList>
    </citation>
    <scope>NUCLEOTIDE SEQUENCE</scope>
</reference>
<dbReference type="EMBL" id="FR824381">
    <property type="protein sequence ID" value="CCA25960.1"/>
    <property type="molecule type" value="Genomic_DNA"/>
</dbReference>
<proteinExistence type="predicted"/>
<organism evidence="1">
    <name type="scientific">Albugo laibachii Nc14</name>
    <dbReference type="NCBI Taxonomy" id="890382"/>
    <lineage>
        <taxon>Eukaryota</taxon>
        <taxon>Sar</taxon>
        <taxon>Stramenopiles</taxon>
        <taxon>Oomycota</taxon>
        <taxon>Peronosporomycetes</taxon>
        <taxon>Albuginales</taxon>
        <taxon>Albuginaceae</taxon>
        <taxon>Albugo</taxon>
    </lineage>
</organism>
<dbReference type="HOGENOM" id="CLU_981479_0_0_1"/>
<evidence type="ECO:0000313" key="1">
    <source>
        <dbReference type="EMBL" id="CCA25960.1"/>
    </source>
</evidence>
<protein>
    <submittedName>
        <fullName evidence="1">AlNc14C336G10736 protein</fullName>
    </submittedName>
</protein>
<accession>F0WWX5</accession>
<reference evidence="1" key="2">
    <citation type="submission" date="2011-02" db="EMBL/GenBank/DDBJ databases">
        <authorList>
            <person name="MacLean D."/>
        </authorList>
    </citation>
    <scope>NUCLEOTIDE SEQUENCE</scope>
</reference>
<name>F0WWX5_9STRA</name>
<gene>
    <name evidence="1" type="primary">AlNc14C336G10736</name>
    <name evidence="1" type="ORF">ALNC14_121040</name>
</gene>